<evidence type="ECO:0000256" key="8">
    <source>
        <dbReference type="SAM" id="MobiDB-lite"/>
    </source>
</evidence>
<dbReference type="InterPro" id="IPR034746">
    <property type="entry name" value="POTRA"/>
</dbReference>
<name>A0A1G6HMP7_9ACTN</name>
<comment type="subcellular location">
    <subcellularLocation>
        <location evidence="1">Membrane</location>
    </subcellularLocation>
</comment>
<evidence type="ECO:0000256" key="5">
    <source>
        <dbReference type="ARBA" id="ARBA00022989"/>
    </source>
</evidence>
<protein>
    <submittedName>
        <fullName evidence="11">Cell division protein FtsQ</fullName>
    </submittedName>
</protein>
<keyword evidence="12" id="KW-1185">Reference proteome</keyword>
<dbReference type="PANTHER" id="PTHR37820">
    <property type="entry name" value="CELL DIVISION PROTEIN DIVIB"/>
    <property type="match status" value="1"/>
</dbReference>
<feature type="transmembrane region" description="Helical" evidence="9">
    <location>
        <begin position="84"/>
        <end position="105"/>
    </location>
</feature>
<accession>A0A1G6HMP7</accession>
<evidence type="ECO:0000313" key="11">
    <source>
        <dbReference type="EMBL" id="SDB95577.1"/>
    </source>
</evidence>
<dbReference type="PROSITE" id="PS51779">
    <property type="entry name" value="POTRA"/>
    <property type="match status" value="1"/>
</dbReference>
<evidence type="ECO:0000256" key="9">
    <source>
        <dbReference type="SAM" id="Phobius"/>
    </source>
</evidence>
<sequence>MADGRKPTKRSAPTGASRPAAGSARPRRSQPSQRVAPATRVASAPKASGTSRPKAKLSTPPAGEVPQRKSGANRPGSDVVVRRGIVAGIVVAAFLLVALVGYLVLSYTPAFTITKVETTATKHISRASIAKLAKVPKGSTLLNLDEDKVTRNLKKNPWVGSVTYERKYPDTVRIVVRERKVSALVVMSAGDVVWYLGEGNVWIEPASIKVGESDSIDDLALAAAQKAGVMLITDVPASITPVAGSTVNSEVLNGVASYREQFGEKISSQIVSFSAGSVDSIGCTLKSGVQVSLGSPTNISSKEAVLAQILEKYQGKLTYVNVRVPTRPAYRLVDSDEVEQGTGVTGTDAAQDKSSSDASSSDASSSAASGDGETGSNASGQDG</sequence>
<keyword evidence="6 9" id="KW-0472">Membrane</keyword>
<dbReference type="GO" id="GO:0005886">
    <property type="term" value="C:plasma membrane"/>
    <property type="evidence" value="ECO:0007669"/>
    <property type="project" value="TreeGrafter"/>
</dbReference>
<reference evidence="12" key="1">
    <citation type="submission" date="2016-10" db="EMBL/GenBank/DDBJ databases">
        <authorList>
            <person name="Varghese N."/>
            <person name="Submissions S."/>
        </authorList>
    </citation>
    <scope>NUCLEOTIDE SEQUENCE [LARGE SCALE GENOMIC DNA]</scope>
    <source>
        <strain evidence="12">DSM 22619</strain>
    </source>
</reference>
<feature type="region of interest" description="Disordered" evidence="8">
    <location>
        <begin position="333"/>
        <end position="383"/>
    </location>
</feature>
<evidence type="ECO:0000256" key="6">
    <source>
        <dbReference type="ARBA" id="ARBA00023136"/>
    </source>
</evidence>
<feature type="compositionally biased region" description="Low complexity" evidence="8">
    <location>
        <begin position="356"/>
        <end position="369"/>
    </location>
</feature>
<gene>
    <name evidence="11" type="ORF">SAMN04487824_10120</name>
</gene>
<keyword evidence="7" id="KW-0131">Cell cycle</keyword>
<evidence type="ECO:0000256" key="3">
    <source>
        <dbReference type="ARBA" id="ARBA00022618"/>
    </source>
</evidence>
<evidence type="ECO:0000256" key="2">
    <source>
        <dbReference type="ARBA" id="ARBA00022475"/>
    </source>
</evidence>
<dbReference type="STRING" id="604330.SAMN04489857_0624"/>
<feature type="region of interest" description="Disordered" evidence="8">
    <location>
        <begin position="1"/>
        <end position="76"/>
    </location>
</feature>
<dbReference type="Gene3D" id="3.10.20.310">
    <property type="entry name" value="membrane protein fhac"/>
    <property type="match status" value="1"/>
</dbReference>
<dbReference type="InterPro" id="IPR013685">
    <property type="entry name" value="POTRA_FtsQ_type"/>
</dbReference>
<dbReference type="GO" id="GO:0051301">
    <property type="term" value="P:cell division"/>
    <property type="evidence" value="ECO:0007669"/>
    <property type="project" value="UniProtKB-KW"/>
</dbReference>
<keyword evidence="2" id="KW-1003">Cell membrane</keyword>
<evidence type="ECO:0000256" key="1">
    <source>
        <dbReference type="ARBA" id="ARBA00004370"/>
    </source>
</evidence>
<feature type="domain" description="POTRA" evidence="10">
    <location>
        <begin position="111"/>
        <end position="179"/>
    </location>
</feature>
<dbReference type="Proteomes" id="UP000198528">
    <property type="component" value="Unassembled WGS sequence"/>
</dbReference>
<keyword evidence="5 9" id="KW-1133">Transmembrane helix</keyword>
<evidence type="ECO:0000256" key="7">
    <source>
        <dbReference type="ARBA" id="ARBA00023306"/>
    </source>
</evidence>
<feature type="compositionally biased region" description="Low complexity" evidence="8">
    <location>
        <begin position="10"/>
        <end position="37"/>
    </location>
</feature>
<feature type="compositionally biased region" description="Polar residues" evidence="8">
    <location>
        <begin position="374"/>
        <end position="383"/>
    </location>
</feature>
<dbReference type="InterPro" id="IPR050487">
    <property type="entry name" value="FtsQ_DivIB"/>
</dbReference>
<dbReference type="Pfam" id="PF08478">
    <property type="entry name" value="POTRA_1"/>
    <property type="match status" value="1"/>
</dbReference>
<evidence type="ECO:0000256" key="4">
    <source>
        <dbReference type="ARBA" id="ARBA00022692"/>
    </source>
</evidence>
<dbReference type="EMBL" id="FMZL01000001">
    <property type="protein sequence ID" value="SDB95577.1"/>
    <property type="molecule type" value="Genomic_DNA"/>
</dbReference>
<dbReference type="RefSeq" id="WP_090844064.1">
    <property type="nucleotide sequence ID" value="NZ_FMZL01000001.1"/>
</dbReference>
<proteinExistence type="predicted"/>
<dbReference type="PANTHER" id="PTHR37820:SF1">
    <property type="entry name" value="CELL DIVISION PROTEIN FTSQ"/>
    <property type="match status" value="1"/>
</dbReference>
<keyword evidence="4 9" id="KW-0812">Transmembrane</keyword>
<organism evidence="11 12">
    <name type="scientific">Parafannyhessea umbonata</name>
    <dbReference type="NCBI Taxonomy" id="604330"/>
    <lineage>
        <taxon>Bacteria</taxon>
        <taxon>Bacillati</taxon>
        <taxon>Actinomycetota</taxon>
        <taxon>Coriobacteriia</taxon>
        <taxon>Coriobacteriales</taxon>
        <taxon>Atopobiaceae</taxon>
        <taxon>Parafannyhessea</taxon>
    </lineage>
</organism>
<evidence type="ECO:0000259" key="10">
    <source>
        <dbReference type="PROSITE" id="PS51779"/>
    </source>
</evidence>
<evidence type="ECO:0000313" key="12">
    <source>
        <dbReference type="Proteomes" id="UP000198528"/>
    </source>
</evidence>
<dbReference type="AlphaFoldDB" id="A0A1G6HMP7"/>
<keyword evidence="3 11" id="KW-0132">Cell division</keyword>